<keyword evidence="4" id="KW-1185">Reference proteome</keyword>
<reference evidence="3" key="1">
    <citation type="submission" date="2022-11" db="EMBL/GenBank/DDBJ databases">
        <authorList>
            <person name="Somphong A."/>
            <person name="Phongsopitanun W."/>
        </authorList>
    </citation>
    <scope>NUCLEOTIDE SEQUENCE</scope>
    <source>
        <strain evidence="3">Pm04-4</strain>
    </source>
</reference>
<feature type="modified residue" description="4-aspartylphosphate" evidence="1">
    <location>
        <position position="51"/>
    </location>
</feature>
<protein>
    <recommendedName>
        <fullName evidence="2">Response regulatory domain-containing protein</fullName>
    </recommendedName>
</protein>
<evidence type="ECO:0000259" key="2">
    <source>
        <dbReference type="PROSITE" id="PS50110"/>
    </source>
</evidence>
<name>A0ABT4B5H3_9ACTN</name>
<dbReference type="InterPro" id="IPR011006">
    <property type="entry name" value="CheY-like_superfamily"/>
</dbReference>
<proteinExistence type="predicted"/>
<dbReference type="EMBL" id="JAPNTZ010000010">
    <property type="protein sequence ID" value="MCY1141755.1"/>
    <property type="molecule type" value="Genomic_DNA"/>
</dbReference>
<feature type="domain" description="Response regulatory" evidence="2">
    <location>
        <begin position="4"/>
        <end position="112"/>
    </location>
</feature>
<dbReference type="RefSeq" id="WP_267566157.1">
    <property type="nucleotide sequence ID" value="NZ_JAPNTZ010000010.1"/>
</dbReference>
<organism evidence="3 4">
    <name type="scientific">Paractinoplanes pyxinae</name>
    <dbReference type="NCBI Taxonomy" id="2997416"/>
    <lineage>
        <taxon>Bacteria</taxon>
        <taxon>Bacillati</taxon>
        <taxon>Actinomycetota</taxon>
        <taxon>Actinomycetes</taxon>
        <taxon>Micromonosporales</taxon>
        <taxon>Micromonosporaceae</taxon>
        <taxon>Paractinoplanes</taxon>
    </lineage>
</organism>
<keyword evidence="1" id="KW-0597">Phosphoprotein</keyword>
<dbReference type="InterPro" id="IPR001789">
    <property type="entry name" value="Sig_transdc_resp-reg_receiver"/>
</dbReference>
<dbReference type="Proteomes" id="UP001151002">
    <property type="component" value="Unassembled WGS sequence"/>
</dbReference>
<comment type="caution">
    <text evidence="3">The sequence shown here is derived from an EMBL/GenBank/DDBJ whole genome shotgun (WGS) entry which is preliminary data.</text>
</comment>
<evidence type="ECO:0000256" key="1">
    <source>
        <dbReference type="PROSITE-ProRule" id="PRU00169"/>
    </source>
</evidence>
<accession>A0ABT4B5H3</accession>
<evidence type="ECO:0000313" key="3">
    <source>
        <dbReference type="EMBL" id="MCY1141755.1"/>
    </source>
</evidence>
<sequence>MVLHVAVIDDHDSTRRIVPELLRDDPRLRILTPVGTVADLAGLRYDVRLLDPAGIGPADEVRALLADAVPTVVQTTGADARARVAAWVIGANDVVAKDLGRWPLADTLCEAVNRPFRVGPALARALLDVLDQHGRGGPHPLRDLLELLRRGRRLTAALQVTGMTYGRYVTELRQLRTTLSRDGLGELPDDGMTEQERHALRLCAEGRTDAEIRARLGVSAEALDALFEQALVGRMRLPNAEPRLRLLVGLLVSGLHRRPDLLRERIDELRAAPG</sequence>
<evidence type="ECO:0000313" key="4">
    <source>
        <dbReference type="Proteomes" id="UP001151002"/>
    </source>
</evidence>
<dbReference type="Gene3D" id="3.40.50.2300">
    <property type="match status" value="1"/>
</dbReference>
<gene>
    <name evidence="3" type="ORF">OWR29_27475</name>
</gene>
<dbReference type="SUPFAM" id="SSF52172">
    <property type="entry name" value="CheY-like"/>
    <property type="match status" value="1"/>
</dbReference>
<dbReference type="PROSITE" id="PS50110">
    <property type="entry name" value="RESPONSE_REGULATORY"/>
    <property type="match status" value="1"/>
</dbReference>